<name>A0A917HPZ0_9BACL</name>
<dbReference type="RefSeq" id="WP_188892384.1">
    <property type="nucleotide sequence ID" value="NZ_BMHY01000015.1"/>
</dbReference>
<sequence>MGERKSGMWGIPGLQEPKVTEQYTAGQFNWTQQEVAAGVFECAMQFTNEKGAGENGNGSAILDFVIDSWSVENQIMLPGSVYGGNRFQARRIPYPPIFKDEEDLRADLPITVTNIARLNIGQGESRLERDTRDLSTPAIGLYMPDSGVGCWLLLEANTAGSSVGIVIEENEDRSTAVLSLRIPTTGASQLLAHKGQSEPSGKTTVQLHAHVFPCTSVSEWIGRFAPIRKSLADQHQLPSVIPFFAAWDVLENKYNEMNWHAQENYYSVGLRENHFQDWQCGWVGGGITTYPLLAAGSGKSRERARQTIDFMFRTQAESGLLHGIYSQGQYPGDGFDREDASRWHLIRKSGDVLYFVLKQIALIEQQGESIPDAWKAGVKRLADAFVRLWKQNGQFGQFIDVHTGDIIVGGSTSGAILPAGLMLAAEYFNDERYAAVARESARLYVERDLKAGYTTGGPGEILQCPDSESAFALLESLIVLYEMTGEKEWLTSAREAANLCMTWCVSYDFQWPSHAEFGRLGMKTTGTVLANAQNQHSAPGICTLSGNSLLKLFRATGDMLWLELLRDIARTIPQYMSRNDRPIMSWDEPGSHLPAGFVNERVNLSAWEGEDKVGGVFNGSCWSETALMLTIVEVPGLYVQPDTGIFAAIDHIGAERLDGVNEGELRLRLWNETSFPAAVHVLSETSLEARKPLGQQHVRWLPALELAPGASIVVQFGVEGFQVV</sequence>
<gene>
    <name evidence="1" type="ORF">GCM10010918_49600</name>
</gene>
<reference evidence="1 2" key="1">
    <citation type="journal article" date="2014" name="Int. J. Syst. Evol. Microbiol.">
        <title>Complete genome sequence of Corynebacterium casei LMG S-19264T (=DSM 44701T), isolated from a smear-ripened cheese.</title>
        <authorList>
            <consortium name="US DOE Joint Genome Institute (JGI-PGF)"/>
            <person name="Walter F."/>
            <person name="Albersmeier A."/>
            <person name="Kalinowski J."/>
            <person name="Ruckert C."/>
        </authorList>
    </citation>
    <scope>NUCLEOTIDE SEQUENCE [LARGE SCALE GENOMIC DNA]</scope>
    <source>
        <strain evidence="1 2">CGMCC 1.15286</strain>
    </source>
</reference>
<evidence type="ECO:0000313" key="2">
    <source>
        <dbReference type="Proteomes" id="UP000600247"/>
    </source>
</evidence>
<dbReference type="InterPro" id="IPR008928">
    <property type="entry name" value="6-hairpin_glycosidase_sf"/>
</dbReference>
<dbReference type="GO" id="GO:0005975">
    <property type="term" value="P:carbohydrate metabolic process"/>
    <property type="evidence" value="ECO:0007669"/>
    <property type="project" value="InterPro"/>
</dbReference>
<dbReference type="AlphaFoldDB" id="A0A917HPZ0"/>
<keyword evidence="2" id="KW-1185">Reference proteome</keyword>
<evidence type="ECO:0000313" key="1">
    <source>
        <dbReference type="EMBL" id="GGG85666.1"/>
    </source>
</evidence>
<comment type="caution">
    <text evidence="1">The sequence shown here is derived from an EMBL/GenBank/DDBJ whole genome shotgun (WGS) entry which is preliminary data.</text>
</comment>
<accession>A0A917HPZ0</accession>
<dbReference type="SUPFAM" id="SSF48208">
    <property type="entry name" value="Six-hairpin glycosidases"/>
    <property type="match status" value="1"/>
</dbReference>
<protein>
    <submittedName>
        <fullName evidence="1">Uncharacterized protein</fullName>
    </submittedName>
</protein>
<organism evidence="1 2">
    <name type="scientific">Paenibacillus radicis</name>
    <name type="common">ex Gao et al. 2016</name>
    <dbReference type="NCBI Taxonomy" id="1737354"/>
    <lineage>
        <taxon>Bacteria</taxon>
        <taxon>Bacillati</taxon>
        <taxon>Bacillota</taxon>
        <taxon>Bacilli</taxon>
        <taxon>Bacillales</taxon>
        <taxon>Paenibacillaceae</taxon>
        <taxon>Paenibacillus</taxon>
    </lineage>
</organism>
<dbReference type="Proteomes" id="UP000600247">
    <property type="component" value="Unassembled WGS sequence"/>
</dbReference>
<dbReference type="EMBL" id="BMHY01000015">
    <property type="protein sequence ID" value="GGG85666.1"/>
    <property type="molecule type" value="Genomic_DNA"/>
</dbReference>
<proteinExistence type="predicted"/>